<evidence type="ECO:0000313" key="1">
    <source>
        <dbReference type="EMBL" id="TKR25994.1"/>
    </source>
</evidence>
<dbReference type="Pfam" id="PF19130">
    <property type="entry name" value="DUF5813"/>
    <property type="match status" value="1"/>
</dbReference>
<organism evidence="1 2">
    <name type="scientific">Natronomonas salsuginis</name>
    <dbReference type="NCBI Taxonomy" id="2217661"/>
    <lineage>
        <taxon>Archaea</taxon>
        <taxon>Methanobacteriati</taxon>
        <taxon>Methanobacteriota</taxon>
        <taxon>Stenosarchaea group</taxon>
        <taxon>Halobacteria</taxon>
        <taxon>Halobacteriales</taxon>
        <taxon>Natronomonadaceae</taxon>
        <taxon>Natronomonas</taxon>
    </lineage>
</organism>
<name>A0A4U5JB02_9EURY</name>
<dbReference type="Proteomes" id="UP000308037">
    <property type="component" value="Unassembled WGS sequence"/>
</dbReference>
<sequence length="172" mass="19045">MSEELPDRAVRAFDGHDAFDRDGRWFEVTTTRFEGRVTADETDDWALGYTLEVRAPMLSTATADEVGPAVEDGWFETYELRLEDAGMAVRQDVEFEDRRVFEEAGDAVAVFAFEWENAGQVPGIAKAITEYVEGTYMEGVVPGYEYRPPVSELLSRARSGSDADGGSGPMPL</sequence>
<dbReference type="InterPro" id="IPR043851">
    <property type="entry name" value="DUF5813"/>
</dbReference>
<evidence type="ECO:0000313" key="2">
    <source>
        <dbReference type="Proteomes" id="UP000308037"/>
    </source>
</evidence>
<reference evidence="1 2" key="1">
    <citation type="submission" date="2019-04" db="EMBL/GenBank/DDBJ databases">
        <title>Natronomonas sp. F20-122 a newhaloarchaeon isolated from a saline saltern of Isla Bacuta, Huelva, Spain.</title>
        <authorList>
            <person name="Duran-Viseras A."/>
            <person name="Sanchez-Porro C."/>
            <person name="Ventosa A."/>
        </authorList>
    </citation>
    <scope>NUCLEOTIDE SEQUENCE [LARGE SCALE GENOMIC DNA]</scope>
    <source>
        <strain evidence="1 2">F20-122</strain>
    </source>
</reference>
<gene>
    <name evidence="1" type="ORF">DM868_05740</name>
</gene>
<proteinExistence type="predicted"/>
<dbReference type="AlphaFoldDB" id="A0A4U5JB02"/>
<protein>
    <submittedName>
        <fullName evidence="1">Uncharacterized protein</fullName>
    </submittedName>
</protein>
<dbReference type="RefSeq" id="WP_137275899.1">
    <property type="nucleotide sequence ID" value="NZ_QKNX01000002.1"/>
</dbReference>
<dbReference type="EMBL" id="QKNX01000002">
    <property type="protein sequence ID" value="TKR25994.1"/>
    <property type="molecule type" value="Genomic_DNA"/>
</dbReference>
<comment type="caution">
    <text evidence="1">The sequence shown here is derived from an EMBL/GenBank/DDBJ whole genome shotgun (WGS) entry which is preliminary data.</text>
</comment>
<accession>A0A4U5JB02</accession>
<keyword evidence="2" id="KW-1185">Reference proteome</keyword>